<dbReference type="InterPro" id="IPR003710">
    <property type="entry name" value="ApbA"/>
</dbReference>
<dbReference type="Gene3D" id="3.40.50.720">
    <property type="entry name" value="NAD(P)-binding Rossmann-like Domain"/>
    <property type="match status" value="1"/>
</dbReference>
<evidence type="ECO:0000313" key="7">
    <source>
        <dbReference type="EMBL" id="MBC9784035.1"/>
    </source>
</evidence>
<feature type="domain" description="Ketopantoate reductase C-terminal" evidence="6">
    <location>
        <begin position="190"/>
        <end position="310"/>
    </location>
</feature>
<dbReference type="Pfam" id="PF02558">
    <property type="entry name" value="ApbA"/>
    <property type="match status" value="1"/>
</dbReference>
<dbReference type="PANTHER" id="PTHR21708:SF26">
    <property type="entry name" value="2-DEHYDROPANTOATE 2-REDUCTASE"/>
    <property type="match status" value="1"/>
</dbReference>
<dbReference type="NCBIfam" id="TIGR00745">
    <property type="entry name" value="apbA_panE"/>
    <property type="match status" value="1"/>
</dbReference>
<reference evidence="7 8" key="1">
    <citation type="submission" date="2020-07" db="EMBL/GenBank/DDBJ databases">
        <title>Draft whole-genome sequence of Heliobacterium chlorum DSM 3682, type strain.</title>
        <authorList>
            <person name="Kyndt J.A."/>
            <person name="Meyer T.E."/>
            <person name="Imhoff J.F."/>
        </authorList>
    </citation>
    <scope>NUCLEOTIDE SEQUENCE [LARGE SCALE GENOMIC DNA]</scope>
    <source>
        <strain evidence="7 8">DSM 3682</strain>
    </source>
</reference>
<dbReference type="Proteomes" id="UP000617402">
    <property type="component" value="Unassembled WGS sequence"/>
</dbReference>
<protein>
    <recommendedName>
        <fullName evidence="4">2-dehydropantoate 2-reductase</fullName>
        <ecNumber evidence="4">1.1.1.169</ecNumber>
    </recommendedName>
    <alternativeName>
        <fullName evidence="4">Ketopantoate reductase</fullName>
    </alternativeName>
</protein>
<dbReference type="EC" id="1.1.1.169" evidence="4"/>
<organism evidence="7 8">
    <name type="scientific">Heliobacterium chlorum</name>
    <dbReference type="NCBI Taxonomy" id="2698"/>
    <lineage>
        <taxon>Bacteria</taxon>
        <taxon>Bacillati</taxon>
        <taxon>Bacillota</taxon>
        <taxon>Clostridia</taxon>
        <taxon>Eubacteriales</taxon>
        <taxon>Heliobacteriaceae</taxon>
        <taxon>Heliobacterium</taxon>
    </lineage>
</organism>
<dbReference type="InterPro" id="IPR013328">
    <property type="entry name" value="6PGD_dom2"/>
</dbReference>
<keyword evidence="2 4" id="KW-0521">NADP</keyword>
<dbReference type="InterPro" id="IPR013752">
    <property type="entry name" value="KPA_reductase"/>
</dbReference>
<comment type="catalytic activity">
    <reaction evidence="4">
        <text>(R)-pantoate + NADP(+) = 2-dehydropantoate + NADPH + H(+)</text>
        <dbReference type="Rhea" id="RHEA:16233"/>
        <dbReference type="ChEBI" id="CHEBI:11561"/>
        <dbReference type="ChEBI" id="CHEBI:15378"/>
        <dbReference type="ChEBI" id="CHEBI:15980"/>
        <dbReference type="ChEBI" id="CHEBI:57783"/>
        <dbReference type="ChEBI" id="CHEBI:58349"/>
        <dbReference type="EC" id="1.1.1.169"/>
    </reaction>
</comment>
<comment type="function">
    <text evidence="4">Catalyzes the NADPH-dependent reduction of ketopantoate into pantoic acid.</text>
</comment>
<comment type="pathway">
    <text evidence="4">Cofactor biosynthesis; (R)-pantothenate biosynthesis; (R)-pantoate from 3-methyl-2-oxobutanoate: step 2/2.</text>
</comment>
<comment type="similarity">
    <text evidence="1 4">Belongs to the ketopantoate reductase family.</text>
</comment>
<dbReference type="Gene3D" id="1.10.1040.10">
    <property type="entry name" value="N-(1-d-carboxylethyl)-l-norvaline Dehydrogenase, domain 2"/>
    <property type="match status" value="1"/>
</dbReference>
<dbReference type="InterPro" id="IPR008927">
    <property type="entry name" value="6-PGluconate_DH-like_C_sf"/>
</dbReference>
<evidence type="ECO:0000256" key="2">
    <source>
        <dbReference type="ARBA" id="ARBA00022857"/>
    </source>
</evidence>
<evidence type="ECO:0000259" key="5">
    <source>
        <dbReference type="Pfam" id="PF02558"/>
    </source>
</evidence>
<evidence type="ECO:0000313" key="8">
    <source>
        <dbReference type="Proteomes" id="UP000617402"/>
    </source>
</evidence>
<dbReference type="PANTHER" id="PTHR21708">
    <property type="entry name" value="PROBABLE 2-DEHYDROPANTOATE 2-REDUCTASE"/>
    <property type="match status" value="1"/>
</dbReference>
<dbReference type="InterPro" id="IPR051402">
    <property type="entry name" value="KPR-Related"/>
</dbReference>
<dbReference type="InterPro" id="IPR013332">
    <property type="entry name" value="KPR_N"/>
</dbReference>
<dbReference type="InterPro" id="IPR036291">
    <property type="entry name" value="NAD(P)-bd_dom_sf"/>
</dbReference>
<gene>
    <name evidence="7" type="ORF">H1S01_05850</name>
</gene>
<keyword evidence="8" id="KW-1185">Reference proteome</keyword>
<evidence type="ECO:0000256" key="3">
    <source>
        <dbReference type="ARBA" id="ARBA00023002"/>
    </source>
</evidence>
<evidence type="ECO:0000256" key="1">
    <source>
        <dbReference type="ARBA" id="ARBA00007870"/>
    </source>
</evidence>
<keyword evidence="3 4" id="KW-0560">Oxidoreductase</keyword>
<comment type="caution">
    <text evidence="7">The sequence shown here is derived from an EMBL/GenBank/DDBJ whole genome shotgun (WGS) entry which is preliminary data.</text>
</comment>
<accession>A0ABR7T144</accession>
<dbReference type="SUPFAM" id="SSF51735">
    <property type="entry name" value="NAD(P)-binding Rossmann-fold domains"/>
    <property type="match status" value="1"/>
</dbReference>
<feature type="domain" description="Ketopantoate reductase N-terminal" evidence="5">
    <location>
        <begin position="3"/>
        <end position="155"/>
    </location>
</feature>
<name>A0ABR7T144_HELCL</name>
<keyword evidence="4" id="KW-0566">Pantothenate biosynthesis</keyword>
<sequence>MRIAVIGMGGVGGFFGGKLAYAFGNSQDHEVYFIARGEHLKAMQEQGLTVKSNEEKFVAYPTGAVQDPGEIGTVDFVLFCVKTYDLETAAQQIVPLLKPETLVLPLLNGVDHAERLRALLPQGKVLNGCCYIFSKIESPGVISQGGGVPRIVFGADKGASLPEISQDQRDSLATLFRQADITAKFVADAEGAVWSKYLLICSLGGITSFFQKSVGAIAANPEQRAMLLTMMEEVYAVAKAKGVHLDEAIVKKTMASVDTFAPESTTSMQRDFEKGSRTELEAFSGYIVRTGRALGVPTPAHEKVYEYLKPLSM</sequence>
<evidence type="ECO:0000259" key="6">
    <source>
        <dbReference type="Pfam" id="PF08546"/>
    </source>
</evidence>
<dbReference type="EMBL" id="JACVHF010000003">
    <property type="protein sequence ID" value="MBC9784035.1"/>
    <property type="molecule type" value="Genomic_DNA"/>
</dbReference>
<dbReference type="SUPFAM" id="SSF48179">
    <property type="entry name" value="6-phosphogluconate dehydrogenase C-terminal domain-like"/>
    <property type="match status" value="1"/>
</dbReference>
<dbReference type="RefSeq" id="WP_188039150.1">
    <property type="nucleotide sequence ID" value="NZ_JACVHF010000003.1"/>
</dbReference>
<dbReference type="Pfam" id="PF08546">
    <property type="entry name" value="ApbA_C"/>
    <property type="match status" value="1"/>
</dbReference>
<evidence type="ECO:0000256" key="4">
    <source>
        <dbReference type="RuleBase" id="RU362068"/>
    </source>
</evidence>
<proteinExistence type="inferred from homology"/>